<keyword evidence="2" id="KW-0540">Nuclease</keyword>
<dbReference type="EMBL" id="JBHTKA010000008">
    <property type="protein sequence ID" value="MFD1002417.1"/>
    <property type="molecule type" value="Genomic_DNA"/>
</dbReference>
<name>A0ABW3KBQ7_9BACT</name>
<dbReference type="PANTHER" id="PTHR30231">
    <property type="entry name" value="DNA POLYMERASE III SUBUNIT EPSILON"/>
    <property type="match status" value="1"/>
</dbReference>
<evidence type="ECO:0000313" key="2">
    <source>
        <dbReference type="EMBL" id="MFD1002417.1"/>
    </source>
</evidence>
<dbReference type="Gene3D" id="3.30.420.10">
    <property type="entry name" value="Ribonuclease H-like superfamily/Ribonuclease H"/>
    <property type="match status" value="1"/>
</dbReference>
<evidence type="ECO:0000259" key="1">
    <source>
        <dbReference type="PROSITE" id="PS50164"/>
    </source>
</evidence>
<dbReference type="InterPro" id="IPR047296">
    <property type="entry name" value="GIY-YIG_UvrC_Cho"/>
</dbReference>
<dbReference type="Gene3D" id="3.40.1440.10">
    <property type="entry name" value="GIY-YIG endonuclease"/>
    <property type="match status" value="1"/>
</dbReference>
<dbReference type="GO" id="GO:0004527">
    <property type="term" value="F:exonuclease activity"/>
    <property type="evidence" value="ECO:0007669"/>
    <property type="project" value="UniProtKB-KW"/>
</dbReference>
<accession>A0ABW3KBQ7</accession>
<dbReference type="Proteomes" id="UP001597112">
    <property type="component" value="Unassembled WGS sequence"/>
</dbReference>
<dbReference type="Pfam" id="PF00929">
    <property type="entry name" value="RNase_T"/>
    <property type="match status" value="1"/>
</dbReference>
<keyword evidence="3" id="KW-1185">Reference proteome</keyword>
<keyword evidence="2" id="KW-0269">Exonuclease</keyword>
<dbReference type="InterPro" id="IPR000305">
    <property type="entry name" value="GIY-YIG_endonuc"/>
</dbReference>
<evidence type="ECO:0000313" key="3">
    <source>
        <dbReference type="Proteomes" id="UP001597112"/>
    </source>
</evidence>
<dbReference type="InterPro" id="IPR035901">
    <property type="entry name" value="GIY-YIG_endonuc_sf"/>
</dbReference>
<sequence length="456" mass="51920">MYAIVDIETTGGYAANHRITEIAIFHHDGIQITETYHTLINPGRDIPYYITGLTGISTEMVLNAPTFEEVAEEIFNFLDGKVFVAHNAHFDYSFLKREFELTGINWQAKKLCTVRLSRKIIPGLRSYSLGTLSESLGIQITNRHRANGDAHATVKIFDQLLRRDRDNYIAKALKKNSGETILPPNLPKEEFDRLPALPGVYYFHNARGQVIYVGKAINIKKRIAGHFTGEAREWSRSKIRNEIHHISHELTGNELIALILESQEIRRLWPKYNQAQKYRVEEWGIFDYEDRNGYMRFSVNIVTKGSHPLVRFSSKGEAWNFLWEKVREFDLCPKLCGLQVAKGLCFNYQTGECHGACEGVETVKRYNKRVHKAIDTFKSTGSSAAIIGKGRNIDEQSLVLVDKGTYCGFGYFSKDISIADFESARTYVRSSTETPTVQNLINSYLTNPRGAEVVLF</sequence>
<dbReference type="PANTHER" id="PTHR30231:SF37">
    <property type="entry name" value="EXODEOXYRIBONUCLEASE 10"/>
    <property type="match status" value="1"/>
</dbReference>
<comment type="caution">
    <text evidence="2">The sequence shown here is derived from an EMBL/GenBank/DDBJ whole genome shotgun (WGS) entry which is preliminary data.</text>
</comment>
<dbReference type="PROSITE" id="PS50164">
    <property type="entry name" value="GIY_YIG"/>
    <property type="match status" value="1"/>
</dbReference>
<dbReference type="SMART" id="SM00465">
    <property type="entry name" value="GIYc"/>
    <property type="match status" value="1"/>
</dbReference>
<dbReference type="NCBIfam" id="TIGR00573">
    <property type="entry name" value="dnaq"/>
    <property type="match status" value="1"/>
</dbReference>
<feature type="domain" description="GIY-YIG" evidence="1">
    <location>
        <begin position="196"/>
        <end position="274"/>
    </location>
</feature>
<dbReference type="CDD" id="cd10434">
    <property type="entry name" value="GIY-YIG_UvrC_Cho"/>
    <property type="match status" value="1"/>
</dbReference>
<dbReference type="InterPro" id="IPR036397">
    <property type="entry name" value="RNaseH_sf"/>
</dbReference>
<dbReference type="InterPro" id="IPR006054">
    <property type="entry name" value="DnaQ"/>
</dbReference>
<dbReference type="InterPro" id="IPR013520">
    <property type="entry name" value="Ribonucl_H"/>
</dbReference>
<reference evidence="3" key="1">
    <citation type="journal article" date="2019" name="Int. J. Syst. Evol. Microbiol.">
        <title>The Global Catalogue of Microorganisms (GCM) 10K type strain sequencing project: providing services to taxonomists for standard genome sequencing and annotation.</title>
        <authorList>
            <consortium name="The Broad Institute Genomics Platform"/>
            <consortium name="The Broad Institute Genome Sequencing Center for Infectious Disease"/>
            <person name="Wu L."/>
            <person name="Ma J."/>
        </authorList>
    </citation>
    <scope>NUCLEOTIDE SEQUENCE [LARGE SCALE GENOMIC DNA]</scope>
    <source>
        <strain evidence="3">CCUG 58938</strain>
    </source>
</reference>
<dbReference type="Pfam" id="PF01541">
    <property type="entry name" value="GIY-YIG"/>
    <property type="match status" value="1"/>
</dbReference>
<dbReference type="SUPFAM" id="SSF82771">
    <property type="entry name" value="GIY-YIG endonuclease"/>
    <property type="match status" value="1"/>
</dbReference>
<protein>
    <submittedName>
        <fullName evidence="2">Exonuclease domain-containing protein</fullName>
    </submittedName>
</protein>
<proteinExistence type="predicted"/>
<dbReference type="SUPFAM" id="SSF53098">
    <property type="entry name" value="Ribonuclease H-like"/>
    <property type="match status" value="1"/>
</dbReference>
<dbReference type="RefSeq" id="WP_377583498.1">
    <property type="nucleotide sequence ID" value="NZ_JBHTKA010000008.1"/>
</dbReference>
<dbReference type="InterPro" id="IPR012337">
    <property type="entry name" value="RNaseH-like_sf"/>
</dbReference>
<keyword evidence="2" id="KW-0378">Hydrolase</keyword>
<gene>
    <name evidence="2" type="ORF">ACFQ21_24045</name>
</gene>
<dbReference type="SMART" id="SM00479">
    <property type="entry name" value="EXOIII"/>
    <property type="match status" value="1"/>
</dbReference>
<dbReference type="CDD" id="cd06127">
    <property type="entry name" value="DEDDh"/>
    <property type="match status" value="1"/>
</dbReference>
<organism evidence="2 3">
    <name type="scientific">Ohtaekwangia kribbensis</name>
    <dbReference type="NCBI Taxonomy" id="688913"/>
    <lineage>
        <taxon>Bacteria</taxon>
        <taxon>Pseudomonadati</taxon>
        <taxon>Bacteroidota</taxon>
        <taxon>Cytophagia</taxon>
        <taxon>Cytophagales</taxon>
        <taxon>Fulvivirgaceae</taxon>
        <taxon>Ohtaekwangia</taxon>
    </lineage>
</organism>